<protein>
    <submittedName>
        <fullName evidence="2">Uncharacterized protein</fullName>
    </submittedName>
</protein>
<reference evidence="2 3" key="1">
    <citation type="submission" date="2023-08" db="EMBL/GenBank/DDBJ databases">
        <title>New molecular markers tilS and rpoB for phylogenetic and monitoring studies of the genus Thiothrix biodiversity.</title>
        <authorList>
            <person name="Ravin N.V."/>
            <person name="Smolyakov D."/>
            <person name="Markov N.D."/>
            <person name="Beletsky A.V."/>
            <person name="Mardanov A.V."/>
            <person name="Rudenko T.S."/>
            <person name="Grabovich M.Y."/>
        </authorList>
    </citation>
    <scope>NUCLEOTIDE SEQUENCE [LARGE SCALE GENOMIC DNA]</scope>
    <source>
        <strain evidence="2 3">MK1</strain>
    </source>
</reference>
<gene>
    <name evidence="2" type="ORF">RCF98_10195</name>
</gene>
<name>A0ABY9MNB0_9GAMM</name>
<evidence type="ECO:0000313" key="3">
    <source>
        <dbReference type="Proteomes" id="UP001236657"/>
    </source>
</evidence>
<keyword evidence="3" id="KW-1185">Reference proteome</keyword>
<evidence type="ECO:0000256" key="1">
    <source>
        <dbReference type="SAM" id="MobiDB-lite"/>
    </source>
</evidence>
<proteinExistence type="predicted"/>
<dbReference type="RefSeq" id="WP_308392474.1">
    <property type="nucleotide sequence ID" value="NZ_CP133218.1"/>
</dbReference>
<organism evidence="2 3">
    <name type="scientific">Thiothrix lacustris</name>
    <dbReference type="NCBI Taxonomy" id="525917"/>
    <lineage>
        <taxon>Bacteria</taxon>
        <taxon>Pseudomonadati</taxon>
        <taxon>Pseudomonadota</taxon>
        <taxon>Gammaproteobacteria</taxon>
        <taxon>Thiotrichales</taxon>
        <taxon>Thiotrichaceae</taxon>
        <taxon>Thiothrix</taxon>
    </lineage>
</organism>
<evidence type="ECO:0000313" key="2">
    <source>
        <dbReference type="EMBL" id="WML89341.1"/>
    </source>
</evidence>
<dbReference type="EMBL" id="CP133218">
    <property type="protein sequence ID" value="WML89341.1"/>
    <property type="molecule type" value="Genomic_DNA"/>
</dbReference>
<sequence>MRVDNVKPLGHSPLIEYPWASEIDRLLASAIGSNSAYRAFLFDAVVSLAYIDATAGLEKSVERCDSVTGSYNAHLGFINLCSPCYEKNIWQYQKAAKPESGALGKLSSEIILKFVEYFSPNFVSVLAIGGSDYADAVIQHSSGLKILAEVKSAPLMTYPLLINSKEASAVSHHQKVIMTSSQLRACDTALYLHDGKVIPLGKAGSENWPFKGFVDFVLDGVNASDMVQHLKVWMAARDTYKNKNRQDKFYYLTNACGSPPAEAKKKHGWPQKEVISDGKTSAGMDRTDDIKKGIYQTLKIGVKHKQNGEYRTAIISNLPAYRHGVEYVEPLVPMLWGFEEDLEELDGKQAIPRNKLRYAFDYIITLEEPLLRGLDI</sequence>
<feature type="region of interest" description="Disordered" evidence="1">
    <location>
        <begin position="262"/>
        <end position="282"/>
    </location>
</feature>
<accession>A0ABY9MNB0</accession>
<dbReference type="Proteomes" id="UP001236657">
    <property type="component" value="Chromosome"/>
</dbReference>